<evidence type="ECO:0000313" key="6">
    <source>
        <dbReference type="Proteomes" id="UP000297982"/>
    </source>
</evidence>
<dbReference type="EMBL" id="SRJC01000001">
    <property type="protein sequence ID" value="TGB05509.1"/>
    <property type="molecule type" value="Genomic_DNA"/>
</dbReference>
<dbReference type="AlphaFoldDB" id="A0A4Z0H7E7"/>
<feature type="domain" description="N-acetyltransferase" evidence="4">
    <location>
        <begin position="1"/>
        <end position="134"/>
    </location>
</feature>
<dbReference type="Proteomes" id="UP000297982">
    <property type="component" value="Unassembled WGS sequence"/>
</dbReference>
<dbReference type="Pfam" id="PF13302">
    <property type="entry name" value="Acetyltransf_3"/>
    <property type="match status" value="1"/>
</dbReference>
<proteinExistence type="inferred from homology"/>
<comment type="caution">
    <text evidence="5">The sequence shown here is derived from an EMBL/GenBank/DDBJ whole genome shotgun (WGS) entry which is preliminary data.</text>
</comment>
<gene>
    <name evidence="5" type="ORF">E4663_09745</name>
</gene>
<dbReference type="InterPro" id="IPR051531">
    <property type="entry name" value="N-acetyltransferase"/>
</dbReference>
<reference evidence="5 6" key="1">
    <citation type="journal article" date="2003" name="Int. J. Syst. Evol. Microbiol.">
        <title>Halobacillus salinus sp. nov., isolated from a salt lake on the coast of the East Sea in Korea.</title>
        <authorList>
            <person name="Yoon J.H."/>
            <person name="Kang K.H."/>
            <person name="Park Y.H."/>
        </authorList>
    </citation>
    <scope>NUCLEOTIDE SEQUENCE [LARGE SCALE GENOMIC DNA]</scope>
    <source>
        <strain evidence="5 6">HSL-3</strain>
    </source>
</reference>
<evidence type="ECO:0000313" key="5">
    <source>
        <dbReference type="EMBL" id="TGB05509.1"/>
    </source>
</evidence>
<dbReference type="GO" id="GO:0005737">
    <property type="term" value="C:cytoplasm"/>
    <property type="evidence" value="ECO:0007669"/>
    <property type="project" value="TreeGrafter"/>
</dbReference>
<dbReference type="GO" id="GO:0008999">
    <property type="term" value="F:protein-N-terminal-alanine acetyltransferase activity"/>
    <property type="evidence" value="ECO:0007669"/>
    <property type="project" value="TreeGrafter"/>
</dbReference>
<accession>A0A4Z0H7E7</accession>
<dbReference type="PROSITE" id="PS51186">
    <property type="entry name" value="GNAT"/>
    <property type="match status" value="1"/>
</dbReference>
<dbReference type="InterPro" id="IPR016181">
    <property type="entry name" value="Acyl_CoA_acyltransferase"/>
</dbReference>
<name>A0A4Z0H7E7_9BACI</name>
<evidence type="ECO:0000256" key="1">
    <source>
        <dbReference type="ARBA" id="ARBA00022679"/>
    </source>
</evidence>
<keyword evidence="6" id="KW-1185">Reference proteome</keyword>
<dbReference type="Gene3D" id="3.40.630.30">
    <property type="match status" value="1"/>
</dbReference>
<dbReference type="OrthoDB" id="9801656at2"/>
<evidence type="ECO:0000256" key="3">
    <source>
        <dbReference type="ARBA" id="ARBA00038502"/>
    </source>
</evidence>
<keyword evidence="1 5" id="KW-0808">Transferase</keyword>
<keyword evidence="2" id="KW-0012">Acyltransferase</keyword>
<dbReference type="PANTHER" id="PTHR43792:SF8">
    <property type="entry name" value="[RIBOSOMAL PROTEIN US5]-ALANINE N-ACETYLTRANSFERASE"/>
    <property type="match status" value="1"/>
</dbReference>
<evidence type="ECO:0000259" key="4">
    <source>
        <dbReference type="PROSITE" id="PS51186"/>
    </source>
</evidence>
<dbReference type="STRING" id="192814.GCA_900166575_02333"/>
<protein>
    <submittedName>
        <fullName evidence="5">N-acetyltransferase</fullName>
    </submittedName>
</protein>
<sequence>MVPDRGDEYFEPATFSKRHDALLEEQAEAHSYFYLIIENRDIVGRINVVDIDPSTSFAHIGYRIGKRHTRKGIALKAMGLVQVEMVKKGIKGFYAKTTTNNIPSQKVLERSGFMLAAADEDKFDLNGEMVSFLNYTLKL</sequence>
<organism evidence="5 6">
    <name type="scientific">Halobacillus salinus</name>
    <dbReference type="NCBI Taxonomy" id="192814"/>
    <lineage>
        <taxon>Bacteria</taxon>
        <taxon>Bacillati</taxon>
        <taxon>Bacillota</taxon>
        <taxon>Bacilli</taxon>
        <taxon>Bacillales</taxon>
        <taxon>Bacillaceae</taxon>
        <taxon>Halobacillus</taxon>
    </lineage>
</organism>
<dbReference type="InterPro" id="IPR000182">
    <property type="entry name" value="GNAT_dom"/>
</dbReference>
<comment type="similarity">
    <text evidence="3">Belongs to the acetyltransferase family. RimJ subfamily.</text>
</comment>
<dbReference type="SUPFAM" id="SSF55729">
    <property type="entry name" value="Acyl-CoA N-acyltransferases (Nat)"/>
    <property type="match status" value="1"/>
</dbReference>
<dbReference type="PANTHER" id="PTHR43792">
    <property type="entry name" value="GNAT FAMILY, PUTATIVE (AFU_ORTHOLOGUE AFUA_3G00765)-RELATED-RELATED"/>
    <property type="match status" value="1"/>
</dbReference>
<evidence type="ECO:0000256" key="2">
    <source>
        <dbReference type="ARBA" id="ARBA00023315"/>
    </source>
</evidence>